<evidence type="ECO:0000313" key="3">
    <source>
        <dbReference type="Proteomes" id="UP000622533"/>
    </source>
</evidence>
<evidence type="ECO:0000259" key="1">
    <source>
        <dbReference type="PROSITE" id="PS51819"/>
    </source>
</evidence>
<dbReference type="AlphaFoldDB" id="A0A8J7A6C2"/>
<protein>
    <submittedName>
        <fullName evidence="2">Glyoxalase</fullName>
    </submittedName>
</protein>
<dbReference type="PROSITE" id="PS51819">
    <property type="entry name" value="VOC"/>
    <property type="match status" value="1"/>
</dbReference>
<dbReference type="Pfam" id="PF00903">
    <property type="entry name" value="Glyoxalase"/>
    <property type="match status" value="1"/>
</dbReference>
<dbReference type="RefSeq" id="WP_193913600.1">
    <property type="nucleotide sequence ID" value="NZ_JADEXS020000001.1"/>
</dbReference>
<dbReference type="PANTHER" id="PTHR39434:SF1">
    <property type="entry name" value="VOC DOMAIN-CONTAINING PROTEIN"/>
    <property type="match status" value="1"/>
</dbReference>
<organism evidence="2 3">
    <name type="scientific">Desmonostoc muscorum LEGE 12446</name>
    <dbReference type="NCBI Taxonomy" id="1828758"/>
    <lineage>
        <taxon>Bacteria</taxon>
        <taxon>Bacillati</taxon>
        <taxon>Cyanobacteriota</taxon>
        <taxon>Cyanophyceae</taxon>
        <taxon>Nostocales</taxon>
        <taxon>Nostocaceae</taxon>
        <taxon>Desmonostoc</taxon>
    </lineage>
</organism>
<gene>
    <name evidence="2" type="ORF">IQ276_03055</name>
</gene>
<sequence>MNQTLFHVTFPVTDLALAKTYYVDRLGCIPGRENHQLLIFNLHGHQFVAYLTKEILVPQPNIYPRHYGIIFTSKSDWEDVLKRAQQQELTFREKPRLRFPDSFIEHDTFFIEDPFYNFIEFKHYHHPEAIFGDFDYTKIEERV</sequence>
<accession>A0A8J7A6C2</accession>
<feature type="domain" description="VOC" evidence="1">
    <location>
        <begin position="4"/>
        <end position="124"/>
    </location>
</feature>
<proteinExistence type="predicted"/>
<comment type="caution">
    <text evidence="2">The sequence shown here is derived from an EMBL/GenBank/DDBJ whole genome shotgun (WGS) entry which is preliminary data.</text>
</comment>
<evidence type="ECO:0000313" key="2">
    <source>
        <dbReference type="EMBL" id="MBE9021472.1"/>
    </source>
</evidence>
<dbReference type="InterPro" id="IPR037523">
    <property type="entry name" value="VOC_core"/>
</dbReference>
<dbReference type="Proteomes" id="UP000622533">
    <property type="component" value="Unassembled WGS sequence"/>
</dbReference>
<dbReference type="InterPro" id="IPR004360">
    <property type="entry name" value="Glyas_Fos-R_dOase_dom"/>
</dbReference>
<dbReference type="EMBL" id="JADEXS010000023">
    <property type="protein sequence ID" value="MBE9021472.1"/>
    <property type="molecule type" value="Genomic_DNA"/>
</dbReference>
<name>A0A8J7A6C2_DESMC</name>
<keyword evidence="3" id="KW-1185">Reference proteome</keyword>
<dbReference type="PANTHER" id="PTHR39434">
    <property type="match status" value="1"/>
</dbReference>
<reference evidence="2" key="1">
    <citation type="submission" date="2020-10" db="EMBL/GenBank/DDBJ databases">
        <authorList>
            <person name="Castelo-Branco R."/>
            <person name="Eusebio N."/>
            <person name="Adriana R."/>
            <person name="Vieira A."/>
            <person name="Brugerolle De Fraissinette N."/>
            <person name="Rezende De Castro R."/>
            <person name="Schneider M.P."/>
            <person name="Vasconcelos V."/>
            <person name="Leao P.N."/>
        </authorList>
    </citation>
    <scope>NUCLEOTIDE SEQUENCE</scope>
    <source>
        <strain evidence="2">LEGE 12446</strain>
    </source>
</reference>
<dbReference type="SUPFAM" id="SSF54593">
    <property type="entry name" value="Glyoxalase/Bleomycin resistance protein/Dihydroxybiphenyl dioxygenase"/>
    <property type="match status" value="1"/>
</dbReference>
<dbReference type="Gene3D" id="3.10.180.10">
    <property type="entry name" value="2,3-Dihydroxybiphenyl 1,2-Dioxygenase, domain 1"/>
    <property type="match status" value="1"/>
</dbReference>
<dbReference type="InterPro" id="IPR029068">
    <property type="entry name" value="Glyas_Bleomycin-R_OHBP_Dase"/>
</dbReference>